<accession>A0ABV0BAZ6</accession>
<gene>
    <name evidence="9" type="ORF">TPR58_16355</name>
</gene>
<reference evidence="9 10" key="1">
    <citation type="submission" date="2024-05" db="EMBL/GenBank/DDBJ databases">
        <title>Sphingomonas sp. HF-S3 16S ribosomal RNA gene Genome sequencing and assembly.</title>
        <authorList>
            <person name="Lee H."/>
        </authorList>
    </citation>
    <scope>NUCLEOTIDE SEQUENCE [LARGE SCALE GENOMIC DNA]</scope>
    <source>
        <strain evidence="9 10">HF-S3</strain>
    </source>
</reference>
<dbReference type="Pfam" id="PF00254">
    <property type="entry name" value="FKBP_C"/>
    <property type="match status" value="1"/>
</dbReference>
<dbReference type="EC" id="5.2.1.8" evidence="6"/>
<evidence type="ECO:0000256" key="1">
    <source>
        <dbReference type="ARBA" id="ARBA00000971"/>
    </source>
</evidence>
<keyword evidence="7" id="KW-0732">Signal</keyword>
<dbReference type="EMBL" id="JBDIZK010000010">
    <property type="protein sequence ID" value="MEN3748748.1"/>
    <property type="molecule type" value="Genomic_DNA"/>
</dbReference>
<dbReference type="PROSITE" id="PS50059">
    <property type="entry name" value="FKBP_PPIASE"/>
    <property type="match status" value="1"/>
</dbReference>
<proteinExistence type="inferred from homology"/>
<dbReference type="PANTHER" id="PTHR43811:SF19">
    <property type="entry name" value="39 KDA FK506-BINDING NUCLEAR PROTEIN"/>
    <property type="match status" value="1"/>
</dbReference>
<sequence>MKLALPLAALALALSATAAQAQDEAGEPASPLAQDTAWHNKQQLALASLKAADGWAPLEGNIRWRRVAGTGSGRHPKVTDTVTLHYAGTLTTGAEFDSSWTRGEPATFPLNQLVRGWQIAVPMAAVGDTIEIAIPSDYAYGPIGRGPIPPNATLFFKVQLISIDTPAG</sequence>
<dbReference type="RefSeq" id="WP_346247788.1">
    <property type="nucleotide sequence ID" value="NZ_JBDIZK010000010.1"/>
</dbReference>
<name>A0ABV0BAZ6_9SPHN</name>
<evidence type="ECO:0000256" key="4">
    <source>
        <dbReference type="ARBA" id="ARBA00023235"/>
    </source>
</evidence>
<feature type="domain" description="PPIase FKBP-type" evidence="8">
    <location>
        <begin position="79"/>
        <end position="164"/>
    </location>
</feature>
<dbReference type="InterPro" id="IPR001179">
    <property type="entry name" value="PPIase_FKBP_dom"/>
</dbReference>
<evidence type="ECO:0000313" key="10">
    <source>
        <dbReference type="Proteomes" id="UP001427805"/>
    </source>
</evidence>
<dbReference type="Proteomes" id="UP001427805">
    <property type="component" value="Unassembled WGS sequence"/>
</dbReference>
<dbReference type="SUPFAM" id="SSF54534">
    <property type="entry name" value="FKBP-like"/>
    <property type="match status" value="1"/>
</dbReference>
<evidence type="ECO:0000256" key="7">
    <source>
        <dbReference type="SAM" id="SignalP"/>
    </source>
</evidence>
<evidence type="ECO:0000256" key="2">
    <source>
        <dbReference type="ARBA" id="ARBA00006577"/>
    </source>
</evidence>
<keyword evidence="10" id="KW-1185">Reference proteome</keyword>
<feature type="signal peptide" evidence="7">
    <location>
        <begin position="1"/>
        <end position="21"/>
    </location>
</feature>
<evidence type="ECO:0000256" key="5">
    <source>
        <dbReference type="PROSITE-ProRule" id="PRU00277"/>
    </source>
</evidence>
<keyword evidence="3 5" id="KW-0697">Rotamase</keyword>
<dbReference type="PANTHER" id="PTHR43811">
    <property type="entry name" value="FKBP-TYPE PEPTIDYL-PROLYL CIS-TRANS ISOMERASE FKPA"/>
    <property type="match status" value="1"/>
</dbReference>
<keyword evidence="4 5" id="KW-0413">Isomerase</keyword>
<organism evidence="9 10">
    <name type="scientific">Sphingomonas rustica</name>
    <dbReference type="NCBI Taxonomy" id="3103142"/>
    <lineage>
        <taxon>Bacteria</taxon>
        <taxon>Pseudomonadati</taxon>
        <taxon>Pseudomonadota</taxon>
        <taxon>Alphaproteobacteria</taxon>
        <taxon>Sphingomonadales</taxon>
        <taxon>Sphingomonadaceae</taxon>
        <taxon>Sphingomonas</taxon>
    </lineage>
</organism>
<protein>
    <recommendedName>
        <fullName evidence="6">Peptidyl-prolyl cis-trans isomerase</fullName>
        <ecNumber evidence="6">5.2.1.8</ecNumber>
    </recommendedName>
</protein>
<dbReference type="InterPro" id="IPR046357">
    <property type="entry name" value="PPIase_dom_sf"/>
</dbReference>
<evidence type="ECO:0000259" key="8">
    <source>
        <dbReference type="PROSITE" id="PS50059"/>
    </source>
</evidence>
<feature type="chain" id="PRO_5045255929" description="Peptidyl-prolyl cis-trans isomerase" evidence="7">
    <location>
        <begin position="22"/>
        <end position="168"/>
    </location>
</feature>
<evidence type="ECO:0000256" key="6">
    <source>
        <dbReference type="RuleBase" id="RU003915"/>
    </source>
</evidence>
<dbReference type="GO" id="GO:0003755">
    <property type="term" value="F:peptidyl-prolyl cis-trans isomerase activity"/>
    <property type="evidence" value="ECO:0007669"/>
    <property type="project" value="UniProtKB-EC"/>
</dbReference>
<comment type="catalytic activity">
    <reaction evidence="1 5 6">
        <text>[protein]-peptidylproline (omega=180) = [protein]-peptidylproline (omega=0)</text>
        <dbReference type="Rhea" id="RHEA:16237"/>
        <dbReference type="Rhea" id="RHEA-COMP:10747"/>
        <dbReference type="Rhea" id="RHEA-COMP:10748"/>
        <dbReference type="ChEBI" id="CHEBI:83833"/>
        <dbReference type="ChEBI" id="CHEBI:83834"/>
        <dbReference type="EC" id="5.2.1.8"/>
    </reaction>
</comment>
<evidence type="ECO:0000313" key="9">
    <source>
        <dbReference type="EMBL" id="MEN3748748.1"/>
    </source>
</evidence>
<comment type="similarity">
    <text evidence="2 6">Belongs to the FKBP-type PPIase family.</text>
</comment>
<evidence type="ECO:0000256" key="3">
    <source>
        <dbReference type="ARBA" id="ARBA00023110"/>
    </source>
</evidence>
<dbReference type="Gene3D" id="3.10.50.40">
    <property type="match status" value="1"/>
</dbReference>
<comment type="caution">
    <text evidence="9">The sequence shown here is derived from an EMBL/GenBank/DDBJ whole genome shotgun (WGS) entry which is preliminary data.</text>
</comment>